<accession>A0A969W6Z6</accession>
<proteinExistence type="predicted"/>
<evidence type="ECO:0000256" key="2">
    <source>
        <dbReference type="SAM" id="Phobius"/>
    </source>
</evidence>
<evidence type="ECO:0000313" key="3">
    <source>
        <dbReference type="EMBL" id="NKF21821.1"/>
    </source>
</evidence>
<dbReference type="EMBL" id="JAAVXB010000002">
    <property type="protein sequence ID" value="NKF21821.1"/>
    <property type="molecule type" value="Genomic_DNA"/>
</dbReference>
<dbReference type="RefSeq" id="WP_168146584.1">
    <property type="nucleotide sequence ID" value="NZ_JAAVXB010000002.1"/>
</dbReference>
<protein>
    <recommendedName>
        <fullName evidence="5">FeoB-associated Cys-rich membrane protein</fullName>
    </recommendedName>
</protein>
<feature type="transmembrane region" description="Helical" evidence="2">
    <location>
        <begin position="6"/>
        <end position="24"/>
    </location>
</feature>
<keyword evidence="2" id="KW-0472">Membrane</keyword>
<dbReference type="AlphaFoldDB" id="A0A969W6Z6"/>
<sequence length="68" mass="7272">MTVYHVTEFLVVGAIVGYSAWNLARRFAPKRGSSNAGGCSSCDSCGSCDTPAPKSKPSAEHRVRFHRG</sequence>
<reference evidence="3" key="1">
    <citation type="submission" date="2020-03" db="EMBL/GenBank/DDBJ databases">
        <title>Solimonas marina sp. nov., isolated from deep seawater of the Pacific Ocean.</title>
        <authorList>
            <person name="Liu X."/>
            <person name="Lai Q."/>
            <person name="Sun F."/>
            <person name="Gai Y."/>
            <person name="Li G."/>
            <person name="Shao Z."/>
        </authorList>
    </citation>
    <scope>NUCLEOTIDE SEQUENCE</scope>
    <source>
        <strain evidence="3">C16B3</strain>
    </source>
</reference>
<keyword evidence="2" id="KW-0812">Transmembrane</keyword>
<evidence type="ECO:0008006" key="5">
    <source>
        <dbReference type="Google" id="ProtNLM"/>
    </source>
</evidence>
<name>A0A969W6Z6_9GAMM</name>
<organism evidence="3 4">
    <name type="scientific">Solimonas marina</name>
    <dbReference type="NCBI Taxonomy" id="2714601"/>
    <lineage>
        <taxon>Bacteria</taxon>
        <taxon>Pseudomonadati</taxon>
        <taxon>Pseudomonadota</taxon>
        <taxon>Gammaproteobacteria</taxon>
        <taxon>Nevskiales</taxon>
        <taxon>Nevskiaceae</taxon>
        <taxon>Solimonas</taxon>
    </lineage>
</organism>
<dbReference type="Proteomes" id="UP000653472">
    <property type="component" value="Unassembled WGS sequence"/>
</dbReference>
<comment type="caution">
    <text evidence="3">The sequence shown here is derived from an EMBL/GenBank/DDBJ whole genome shotgun (WGS) entry which is preliminary data.</text>
</comment>
<feature type="region of interest" description="Disordered" evidence="1">
    <location>
        <begin position="49"/>
        <end position="68"/>
    </location>
</feature>
<evidence type="ECO:0000256" key="1">
    <source>
        <dbReference type="SAM" id="MobiDB-lite"/>
    </source>
</evidence>
<keyword evidence="4" id="KW-1185">Reference proteome</keyword>
<gene>
    <name evidence="3" type="ORF">G7Y82_05780</name>
</gene>
<keyword evidence="2" id="KW-1133">Transmembrane helix</keyword>
<evidence type="ECO:0000313" key="4">
    <source>
        <dbReference type="Proteomes" id="UP000653472"/>
    </source>
</evidence>